<keyword evidence="6" id="KW-0472">Membrane</keyword>
<feature type="region of interest" description="Disordered" evidence="5">
    <location>
        <begin position="909"/>
        <end position="941"/>
    </location>
</feature>
<dbReference type="CDD" id="cd00112">
    <property type="entry name" value="LDLa"/>
    <property type="match status" value="8"/>
</dbReference>
<feature type="disulfide bond" evidence="2">
    <location>
        <begin position="1693"/>
        <end position="1711"/>
    </location>
</feature>
<dbReference type="InterPro" id="IPR033116">
    <property type="entry name" value="TRYPSIN_SER"/>
</dbReference>
<dbReference type="InterPro" id="IPR036055">
    <property type="entry name" value="LDL_receptor-like_sf"/>
</dbReference>
<feature type="disulfide bond" evidence="2">
    <location>
        <begin position="1833"/>
        <end position="1848"/>
    </location>
</feature>
<proteinExistence type="predicted"/>
<feature type="disulfide bond" evidence="2">
    <location>
        <begin position="1284"/>
        <end position="1299"/>
    </location>
</feature>
<dbReference type="PROSITE" id="PS50240">
    <property type="entry name" value="TRYPSIN_DOM"/>
    <property type="match status" value="1"/>
</dbReference>
<dbReference type="InterPro" id="IPR043504">
    <property type="entry name" value="Peptidase_S1_PA_chymotrypsin"/>
</dbReference>
<dbReference type="Gene3D" id="4.10.400.10">
    <property type="entry name" value="Low-density Lipoprotein Receptor"/>
    <property type="match status" value="5"/>
</dbReference>
<dbReference type="PROSITE" id="PS00135">
    <property type="entry name" value="TRYPSIN_SER"/>
    <property type="match status" value="1"/>
</dbReference>
<feature type="region of interest" description="Disordered" evidence="5">
    <location>
        <begin position="575"/>
        <end position="600"/>
    </location>
</feature>
<dbReference type="PROSITE" id="PS50068">
    <property type="entry name" value="LDLRA_2"/>
    <property type="match status" value="8"/>
</dbReference>
<feature type="disulfide bond" evidence="2">
    <location>
        <begin position="860"/>
        <end position="872"/>
    </location>
</feature>
<feature type="disulfide bond" evidence="2">
    <location>
        <begin position="1747"/>
        <end position="1765"/>
    </location>
</feature>
<feature type="disulfide bond" evidence="2">
    <location>
        <begin position="354"/>
        <end position="369"/>
    </location>
</feature>
<dbReference type="PRINTS" id="PR00261">
    <property type="entry name" value="LDLRECEPTOR"/>
</dbReference>
<keyword evidence="4" id="KW-0378">Hydrolase</keyword>
<feature type="domain" description="SRCR" evidence="8">
    <location>
        <begin position="1300"/>
        <end position="1361"/>
    </location>
</feature>
<dbReference type="PROSITE" id="PS01209">
    <property type="entry name" value="LDLRA_1"/>
    <property type="match status" value="3"/>
</dbReference>
<evidence type="ECO:0000256" key="5">
    <source>
        <dbReference type="SAM" id="MobiDB-lite"/>
    </source>
</evidence>
<feature type="disulfide bond" evidence="2">
    <location>
        <begin position="424"/>
        <end position="439"/>
    </location>
</feature>
<accession>A0ABN8BF62</accession>
<evidence type="ECO:0000256" key="3">
    <source>
        <dbReference type="PROSITE-ProRule" id="PRU00196"/>
    </source>
</evidence>
<dbReference type="InterPro" id="IPR001190">
    <property type="entry name" value="SRCR"/>
</dbReference>
<dbReference type="PROSITE" id="PS00134">
    <property type="entry name" value="TRYPSIN_HIS"/>
    <property type="match status" value="1"/>
</dbReference>
<feature type="region of interest" description="Disordered" evidence="5">
    <location>
        <begin position="969"/>
        <end position="1007"/>
    </location>
</feature>
<sequence>MKDRTETEKGIDKLGLPPMTLAECNENNKQRRDMLIYNIVRKICIFLLLFTIFAGLLLFTTRLIDSIENFRTTEIVFVTSVSKGSKVIRQQDAVEVSFQLKNHSSDKLPSLERKKRDLEHHTAEDTIAKFKDVDYKKAREVILNHNVLCNNENKNEVCKNIVMKLKSITEDGHNQVDSSKAKDVPKANIDYLTKRDALPIPDIDRFVENRDAYGPSYAPDPYSSWVPYAPPHSNQGFAHPPSDTCLLAHLIKQQHPQGAYGYQPENLPNQHYGYPYPETHPLYRSSYTEERNSEPVHTQPHPQDIEIFMKFLAPKPQVTSTGKHTNASLRDAQCPEGTIPCDNGESCITETQWCNGHVDCSDVSDESRCSCKSRVDKFRLCDGYFDCPFGEDEMGCYGCSENAFSCEDLDLNSKSTCFTKEQRCNNIMECPNNRDEIDCNMLSPNLFTKPLFAISNTEGFLQRNYKGDWYAVCKNPYMWAHDACRRETGLILRPPIIQIIPVDPLLRMKYLNTGPAGLHTSDMCMNSSAIYITCPELLCGTRISTTSQLLKENAAIENHLYGRNKRFLVNGRPYPSTYSQRGSHDKASLVKRKTAKKPSDDLRLKRAQSRVVGGRPSKPAAWPWVAALYRNGLFHCGGVVLTQQWVLSAAHCVHEFWKHYYEVQVGMLRRFSFSPQEQNHRITHVIVNQKYDRDDMRNDLSLLRVMSAIQFSRWVRPICLPGPNTAGRDWMWGPPPGTQCTAVGWGATVEHGPDPDHMREVELPIWETCKHSEDRQGKEICAGLMEGGKDACQGDSGGPLLCRNPLNPQQWYVAGIVSHGDGCARKGEPGVYTRVSLFVKWIKFNIGSKNLPSIQPLQKCPGFKCNSGISKCLADKRVCDKIIDCLNGEDEINCNSMRSFENIFLSRNSKDQDSEKTQSTINKKLPGGLKPDSSSTSEEEITNLKKFPARSNNPLNEKLANDFEHASTMERSISNSDELARASTEEATIDPTTTNDNDSEFPKRDETSSFTMFNSRVALESRSVVSENTVIQNKLKEAERASDIQENWANLESTSTIATTVANMDPLDPTTSTTVETTSSTIITTVALDSTLKPNFTVGTSFNAQNSSDDMNERETKSLKVELLPLAENIAQNNEDNNLKTEVPQNRELLSTMKSDTEKPSGKTFTSFDEKLDVIHKIEDLVLSELQPAKIRKKHVAPKDFECRRIYQIIPYKHRCDHKADCEDGTDELACTCVDYLFSFDKRLLCDGVFDCADGQDEIDCFSCPEDRFLCRKSQICLPTKHVCDGKPHCPQGEDELDCFALTNGKEIAFDFNERPKTLLEGYVTKKVKSQWHVVCEDNLTTEQQEQAAGHICHYLGFSSANRYRLKHLNVNDEILRSSTDDRSKRDIRSNARVHFTYRDSSANANARDVVIKDPQVLREQCIPNVKKTCMTLYVYCNNGLFTNIDMLSQNLLFERSAVDSTSLEQMWPWIAKVFVEGKYKCTGVLVDTSLVLVSHTCLWDSFLSEHHITVVLGSHRTLNSTSGPFEQIYLVDGKKEIYRSNVILLHLNGSAQYSAMVKPMVIQTTTIPEDKPSMCVAVGQDENNKTVSVVVEETIENCHSHNKCFKVKENSKPCSPKMVSKREWSGIISCHTEQGWYPSATFVDSRGECGSINHITGTNIENLKLEIKHANTDGAWSTKNLVSTDKCEGVRCGRGKCVELRNVCNGIRECEDGNDESEQSCEKRNHICKKNPYSKGCECSIDQFRCHNGECIPKEKFNDGYDDCGDQTDEPAESTCSKYLARVMPSGLCDGVLHCKDRSDEDPMFCKCFANRTYPCGKVSEIDHCVAPDVVCDGVADCPNGEDEQTCMGLSAPHGTPYGRGQVIVRSHGVWHSKCFSRPKHTKSELEAICRELGFISGHAKELDAADNMTPYPHNNVLVDEFSDIILNNKTRIRLRNTHEPLARAIFDNKLENCYHVFIECL</sequence>
<dbReference type="InterPro" id="IPR009003">
    <property type="entry name" value="Peptidase_S1_PA"/>
</dbReference>
<evidence type="ECO:0000259" key="8">
    <source>
        <dbReference type="PROSITE" id="PS50287"/>
    </source>
</evidence>
<dbReference type="InterPro" id="IPR001254">
    <property type="entry name" value="Trypsin_dom"/>
</dbReference>
<dbReference type="Proteomes" id="UP001153292">
    <property type="component" value="Chromosome 8"/>
</dbReference>
<dbReference type="Pfam" id="PF09342">
    <property type="entry name" value="DUF1986"/>
    <property type="match status" value="1"/>
</dbReference>
<dbReference type="SMART" id="SM00192">
    <property type="entry name" value="LDLa"/>
    <property type="match status" value="8"/>
</dbReference>
<evidence type="ECO:0000256" key="1">
    <source>
        <dbReference type="ARBA" id="ARBA00023157"/>
    </source>
</evidence>
<reference evidence="9" key="1">
    <citation type="submission" date="2021-12" db="EMBL/GenBank/DDBJ databases">
        <authorList>
            <person name="King R."/>
        </authorList>
    </citation>
    <scope>NUCLEOTIDE SEQUENCE</scope>
</reference>
<keyword evidence="4" id="KW-0645">Protease</keyword>
<dbReference type="InterPro" id="IPR015420">
    <property type="entry name" value="Peptidase_S1A_nudel"/>
</dbReference>
<feature type="disulfide bond" evidence="2">
    <location>
        <begin position="879"/>
        <end position="894"/>
    </location>
</feature>
<evidence type="ECO:0000259" key="7">
    <source>
        <dbReference type="PROSITE" id="PS50240"/>
    </source>
</evidence>
<feature type="transmembrane region" description="Helical" evidence="6">
    <location>
        <begin position="39"/>
        <end position="59"/>
    </location>
</feature>
<keyword evidence="6" id="KW-0812">Transmembrane</keyword>
<dbReference type="Pfam" id="PF00057">
    <property type="entry name" value="Ldl_recept_a"/>
    <property type="match status" value="4"/>
</dbReference>
<dbReference type="PANTHER" id="PTHR24258:SF116">
    <property type="entry name" value="FI16631P1-RELATED"/>
    <property type="match status" value="1"/>
</dbReference>
<dbReference type="Pfam" id="PF00089">
    <property type="entry name" value="Trypsin"/>
    <property type="match status" value="1"/>
</dbReference>
<organism evidence="9 10">
    <name type="scientific">Chilo suppressalis</name>
    <name type="common">Asiatic rice borer moth</name>
    <dbReference type="NCBI Taxonomy" id="168631"/>
    <lineage>
        <taxon>Eukaryota</taxon>
        <taxon>Metazoa</taxon>
        <taxon>Ecdysozoa</taxon>
        <taxon>Arthropoda</taxon>
        <taxon>Hexapoda</taxon>
        <taxon>Insecta</taxon>
        <taxon>Pterygota</taxon>
        <taxon>Neoptera</taxon>
        <taxon>Endopterygota</taxon>
        <taxon>Lepidoptera</taxon>
        <taxon>Glossata</taxon>
        <taxon>Ditrysia</taxon>
        <taxon>Pyraloidea</taxon>
        <taxon>Crambidae</taxon>
        <taxon>Crambinae</taxon>
        <taxon>Chilo</taxon>
    </lineage>
</organism>
<keyword evidence="4" id="KW-0720">Serine protease</keyword>
<gene>
    <name evidence="9" type="ORF">CHILSU_LOCUS10662</name>
</gene>
<dbReference type="SUPFAM" id="SSF57424">
    <property type="entry name" value="LDL receptor-like module"/>
    <property type="match status" value="7"/>
</dbReference>
<feature type="disulfide bond" evidence="2">
    <location>
        <begin position="1740"/>
        <end position="1752"/>
    </location>
</feature>
<dbReference type="Gene3D" id="2.40.128.620">
    <property type="match status" value="2"/>
</dbReference>
<dbReference type="PANTHER" id="PTHR24258">
    <property type="entry name" value="SERINE PROTEASE-RELATED"/>
    <property type="match status" value="1"/>
</dbReference>
<evidence type="ECO:0008006" key="11">
    <source>
        <dbReference type="Google" id="ProtNLM"/>
    </source>
</evidence>
<dbReference type="InterPro" id="IPR018114">
    <property type="entry name" value="TRYPSIN_HIS"/>
</dbReference>
<evidence type="ECO:0000256" key="2">
    <source>
        <dbReference type="PROSITE-ProRule" id="PRU00124"/>
    </source>
</evidence>
<comment type="caution">
    <text evidence="3">Lacks conserved residue(s) required for the propagation of feature annotation.</text>
</comment>
<evidence type="ECO:0000256" key="6">
    <source>
        <dbReference type="SAM" id="Phobius"/>
    </source>
</evidence>
<evidence type="ECO:0000256" key="4">
    <source>
        <dbReference type="RuleBase" id="RU363034"/>
    </source>
</evidence>
<protein>
    <recommendedName>
        <fullName evidence="11">Serine protease nudel</fullName>
    </recommendedName>
</protein>
<feature type="domain" description="Peptidase S1" evidence="7">
    <location>
        <begin position="611"/>
        <end position="847"/>
    </location>
</feature>
<feature type="disulfide bond" evidence="2">
    <location>
        <begin position="1246"/>
        <end position="1261"/>
    </location>
</feature>
<feature type="domain" description="SRCR" evidence="8">
    <location>
        <begin position="1851"/>
        <end position="1896"/>
    </location>
</feature>
<name>A0ABN8BF62_CHISP</name>
<evidence type="ECO:0000313" key="9">
    <source>
        <dbReference type="EMBL" id="CAH0407264.1"/>
    </source>
</evidence>
<keyword evidence="1 2" id="KW-1015">Disulfide bond</keyword>
<dbReference type="InterPro" id="IPR002172">
    <property type="entry name" value="LDrepeatLR_classA_rpt"/>
</dbReference>
<evidence type="ECO:0000313" key="10">
    <source>
        <dbReference type="Proteomes" id="UP001153292"/>
    </source>
</evidence>
<dbReference type="PROSITE" id="PS50287">
    <property type="entry name" value="SRCR_2"/>
    <property type="match status" value="2"/>
</dbReference>
<keyword evidence="6" id="KW-1133">Transmembrane helix</keyword>
<dbReference type="EMBL" id="OU963901">
    <property type="protein sequence ID" value="CAH0407264.1"/>
    <property type="molecule type" value="Genomic_DNA"/>
</dbReference>
<dbReference type="Gene3D" id="2.40.10.10">
    <property type="entry name" value="Trypsin-like serine proteases"/>
    <property type="match status" value="3"/>
</dbReference>
<dbReference type="SUPFAM" id="SSF50494">
    <property type="entry name" value="Trypsin-like serine proteases"/>
    <property type="match status" value="2"/>
</dbReference>
<keyword evidence="10" id="KW-1185">Reference proteome</keyword>
<dbReference type="SMART" id="SM00020">
    <property type="entry name" value="Tryp_SPc"/>
    <property type="match status" value="1"/>
</dbReference>
<dbReference type="InterPro" id="IPR023415">
    <property type="entry name" value="LDLR_class-A_CS"/>
</dbReference>
<dbReference type="CDD" id="cd00190">
    <property type="entry name" value="Tryp_SPc"/>
    <property type="match status" value="1"/>
</dbReference>